<proteinExistence type="predicted"/>
<accession>A0A183CKL0</accession>
<organism evidence="1 2">
    <name type="scientific">Globodera pallida</name>
    <name type="common">Potato cyst nematode worm</name>
    <name type="synonym">Heterodera pallida</name>
    <dbReference type="NCBI Taxonomy" id="36090"/>
    <lineage>
        <taxon>Eukaryota</taxon>
        <taxon>Metazoa</taxon>
        <taxon>Ecdysozoa</taxon>
        <taxon>Nematoda</taxon>
        <taxon>Chromadorea</taxon>
        <taxon>Rhabditida</taxon>
        <taxon>Tylenchina</taxon>
        <taxon>Tylenchomorpha</taxon>
        <taxon>Tylenchoidea</taxon>
        <taxon>Heteroderidae</taxon>
        <taxon>Heteroderinae</taxon>
        <taxon>Globodera</taxon>
    </lineage>
</organism>
<dbReference type="AlphaFoldDB" id="A0A183CKL0"/>
<reference evidence="2" key="3">
    <citation type="submission" date="2016-06" db="UniProtKB">
        <authorList>
            <consortium name="WormBaseParasite"/>
        </authorList>
    </citation>
    <scope>IDENTIFICATION</scope>
</reference>
<dbReference type="WBParaSite" id="GPLIN_001341600">
    <property type="protein sequence ID" value="GPLIN_001341600"/>
    <property type="gene ID" value="GPLIN_001341600"/>
</dbReference>
<protein>
    <submittedName>
        <fullName evidence="2">Alpha-L-fucosidase</fullName>
    </submittedName>
</protein>
<reference evidence="1" key="2">
    <citation type="submission" date="2014-05" db="EMBL/GenBank/DDBJ databases">
        <title>The genome and life-stage specific transcriptomes of Globodera pallida elucidate key aspects of plant parasitism by a cyst nematode.</title>
        <authorList>
            <person name="Cotton J.A."/>
            <person name="Lilley C.J."/>
            <person name="Jones L.M."/>
            <person name="Kikuchi T."/>
            <person name="Reid A.J."/>
            <person name="Thorpe P."/>
            <person name="Tsai I.J."/>
            <person name="Beasley H."/>
            <person name="Blok V."/>
            <person name="Cock P.J.A."/>
            <person name="Van den Akker S.E."/>
            <person name="Holroyd N."/>
            <person name="Hunt M."/>
            <person name="Mantelin S."/>
            <person name="Naghra H."/>
            <person name="Pain A."/>
            <person name="Palomares-Rius J.E."/>
            <person name="Zarowiecki M."/>
            <person name="Berriman M."/>
            <person name="Jones J.T."/>
            <person name="Urwin P.E."/>
        </authorList>
    </citation>
    <scope>NUCLEOTIDE SEQUENCE [LARGE SCALE GENOMIC DNA]</scope>
    <source>
        <strain evidence="1">Lindley</strain>
    </source>
</reference>
<name>A0A183CKL0_GLOPA</name>
<evidence type="ECO:0000313" key="1">
    <source>
        <dbReference type="Proteomes" id="UP000050741"/>
    </source>
</evidence>
<sequence>MEILFRFVGRARLGEKVALLSVRFDALVDKFNEGTKFSIGHLEIQRASSGRKGAAIKKKVGRKLVPLLFPQTSLSDSIIDFNQINISYIDNNVVSFLHRIKRLFNNTDITLWLNIGSDQGHCWSIIKTLFWPMMASNCTSMLIDGTTVAPMTKRAVLLVKLCPSGFTHREWMVDQKC</sequence>
<evidence type="ECO:0000313" key="2">
    <source>
        <dbReference type="WBParaSite" id="GPLIN_001341600"/>
    </source>
</evidence>
<reference evidence="1" key="1">
    <citation type="submission" date="2013-12" db="EMBL/GenBank/DDBJ databases">
        <authorList>
            <person name="Aslett M."/>
        </authorList>
    </citation>
    <scope>NUCLEOTIDE SEQUENCE [LARGE SCALE GENOMIC DNA]</scope>
    <source>
        <strain evidence="1">Lindley</strain>
    </source>
</reference>
<keyword evidence="1" id="KW-1185">Reference proteome</keyword>
<dbReference type="Proteomes" id="UP000050741">
    <property type="component" value="Unassembled WGS sequence"/>
</dbReference>